<dbReference type="EC" id="2.1.1.144" evidence="5"/>
<evidence type="ECO:0000313" key="7">
    <source>
        <dbReference type="EMBL" id="KPC49293.1"/>
    </source>
</evidence>
<comment type="similarity">
    <text evidence="5">Belongs to the methyltransferase superfamily. Tam family.</text>
</comment>
<dbReference type="GO" id="GO:0005737">
    <property type="term" value="C:cytoplasm"/>
    <property type="evidence" value="ECO:0007669"/>
    <property type="project" value="UniProtKB-SubCell"/>
</dbReference>
<dbReference type="InterPro" id="IPR029063">
    <property type="entry name" value="SAM-dependent_MTases_sf"/>
</dbReference>
<dbReference type="RefSeq" id="WP_053939655.1">
    <property type="nucleotide sequence ID" value="NZ_LAQT01000037.1"/>
</dbReference>
<organism evidence="7 8">
    <name type="scientific">Amantichitinum ursilacus</name>
    <dbReference type="NCBI Taxonomy" id="857265"/>
    <lineage>
        <taxon>Bacteria</taxon>
        <taxon>Pseudomonadati</taxon>
        <taxon>Pseudomonadota</taxon>
        <taxon>Betaproteobacteria</taxon>
        <taxon>Neisseriales</taxon>
        <taxon>Chitinibacteraceae</taxon>
        <taxon>Amantichitinum</taxon>
    </lineage>
</organism>
<dbReference type="PATRIC" id="fig|857265.3.peg.4176"/>
<dbReference type="SUPFAM" id="SSF53335">
    <property type="entry name" value="S-adenosyl-L-methionine-dependent methyltransferases"/>
    <property type="match status" value="1"/>
</dbReference>
<evidence type="ECO:0000313" key="8">
    <source>
        <dbReference type="Proteomes" id="UP000037939"/>
    </source>
</evidence>
<sequence length="255" mass="28310">MTWSARQYSAFEAERTRPVRDLVAAIPQIEVNRAVDLGCGPANSTEVLADRFPAAQILGIDSSDDMLLAARQRLPHAQFALADIADWRAPEPVDVILANASLQWLPDHATLYPRLLQQLQPGGVLAIQTPDNLDEPAHVLMREVAAAGPWADRIADVQQRPRHDARFYHALLRPSCRNVEIWRTTYYHVLPGGPAAIVDWFKSTGLRPFLAPLTPDEQSVYLARYLAAIAQAYPALADGSVLLPFPRLFIVAQRI</sequence>
<keyword evidence="8" id="KW-1185">Reference proteome</keyword>
<keyword evidence="1 5" id="KW-0963">Cytoplasm</keyword>
<proteinExistence type="inferred from homology"/>
<dbReference type="Proteomes" id="UP000037939">
    <property type="component" value="Unassembled WGS sequence"/>
</dbReference>
<dbReference type="InterPro" id="IPR023149">
    <property type="entry name" value="Trans_acon_MeTrfase_C"/>
</dbReference>
<dbReference type="OrthoDB" id="9795085at2"/>
<keyword evidence="4 5" id="KW-0949">S-adenosyl-L-methionine</keyword>
<dbReference type="Gene3D" id="3.40.50.150">
    <property type="entry name" value="Vaccinia Virus protein VP39"/>
    <property type="match status" value="1"/>
</dbReference>
<reference evidence="7 8" key="1">
    <citation type="submission" date="2015-07" db="EMBL/GenBank/DDBJ databases">
        <title>Draft genome sequence of the Amantichitinum ursilacus IGB-41, a new chitin-degrading bacterium.</title>
        <authorList>
            <person name="Kirstahler P."/>
            <person name="Guenther M."/>
            <person name="Grumaz C."/>
            <person name="Rupp S."/>
            <person name="Zibek S."/>
            <person name="Sohn K."/>
        </authorList>
    </citation>
    <scope>NUCLEOTIDE SEQUENCE [LARGE SCALE GENOMIC DNA]</scope>
    <source>
        <strain evidence="7 8">IGB-41</strain>
    </source>
</reference>
<evidence type="ECO:0000256" key="1">
    <source>
        <dbReference type="ARBA" id="ARBA00022490"/>
    </source>
</evidence>
<dbReference type="STRING" id="857265.WG78_20395"/>
<accession>A0A0N0XFZ1</accession>
<dbReference type="AlphaFoldDB" id="A0A0N0XFZ1"/>
<feature type="domain" description="Methyltransferase" evidence="6">
    <location>
        <begin position="35"/>
        <end position="123"/>
    </location>
</feature>
<dbReference type="PANTHER" id="PTHR43861">
    <property type="entry name" value="TRANS-ACONITATE 2-METHYLTRANSFERASE-RELATED"/>
    <property type="match status" value="1"/>
</dbReference>
<dbReference type="EMBL" id="LAQT01000037">
    <property type="protein sequence ID" value="KPC49293.1"/>
    <property type="molecule type" value="Genomic_DNA"/>
</dbReference>
<dbReference type="InterPro" id="IPR041698">
    <property type="entry name" value="Methyltransf_25"/>
</dbReference>
<evidence type="ECO:0000256" key="5">
    <source>
        <dbReference type="HAMAP-Rule" id="MF_00560"/>
    </source>
</evidence>
<dbReference type="Pfam" id="PF13649">
    <property type="entry name" value="Methyltransf_25"/>
    <property type="match status" value="1"/>
</dbReference>
<dbReference type="Gene3D" id="1.10.150.290">
    <property type="entry name" value="S-adenosyl-L-methionine-dependent methyltransferases"/>
    <property type="match status" value="1"/>
</dbReference>
<comment type="function">
    <text evidence="5">Catalyzes the S-adenosylmethionine monomethyl esterification of trans-aconitate.</text>
</comment>
<keyword evidence="3 5" id="KW-0808">Transferase</keyword>
<dbReference type="PANTHER" id="PTHR43861:SF1">
    <property type="entry name" value="TRANS-ACONITATE 2-METHYLTRANSFERASE"/>
    <property type="match status" value="1"/>
</dbReference>
<dbReference type="InterPro" id="IPR023506">
    <property type="entry name" value="Trans-aconitate_MeTrfase"/>
</dbReference>
<evidence type="ECO:0000256" key="2">
    <source>
        <dbReference type="ARBA" id="ARBA00022603"/>
    </source>
</evidence>
<gene>
    <name evidence="5 7" type="primary">tam</name>
    <name evidence="7" type="ORF">WG78_20395</name>
</gene>
<comment type="catalytic activity">
    <reaction evidence="5">
        <text>trans-aconitate + S-adenosyl-L-methionine = (E)-3-(methoxycarbonyl)pent-2-enedioate + S-adenosyl-L-homocysteine</text>
        <dbReference type="Rhea" id="RHEA:14969"/>
        <dbReference type="ChEBI" id="CHEBI:15708"/>
        <dbReference type="ChEBI" id="CHEBI:57470"/>
        <dbReference type="ChEBI" id="CHEBI:57856"/>
        <dbReference type="ChEBI" id="CHEBI:59789"/>
        <dbReference type="EC" id="2.1.1.144"/>
    </reaction>
</comment>
<name>A0A0N0XFZ1_9NEIS</name>
<dbReference type="HAMAP" id="MF_00560">
    <property type="entry name" value="Tran_acon_Me_trans"/>
    <property type="match status" value="1"/>
</dbReference>
<evidence type="ECO:0000256" key="3">
    <source>
        <dbReference type="ARBA" id="ARBA00022679"/>
    </source>
</evidence>
<evidence type="ECO:0000256" key="4">
    <source>
        <dbReference type="ARBA" id="ARBA00022691"/>
    </source>
</evidence>
<comment type="caution">
    <text evidence="7">The sequence shown here is derived from an EMBL/GenBank/DDBJ whole genome shotgun (WGS) entry which is preliminary data.</text>
</comment>
<dbReference type="GO" id="GO:0030798">
    <property type="term" value="F:trans-aconitate 2-methyltransferase activity"/>
    <property type="evidence" value="ECO:0007669"/>
    <property type="project" value="UniProtKB-UniRule"/>
</dbReference>
<comment type="subcellular location">
    <subcellularLocation>
        <location evidence="5">Cytoplasm</location>
    </subcellularLocation>
</comment>
<dbReference type="GO" id="GO:0032259">
    <property type="term" value="P:methylation"/>
    <property type="evidence" value="ECO:0007669"/>
    <property type="project" value="UniProtKB-KW"/>
</dbReference>
<keyword evidence="2 5" id="KW-0489">Methyltransferase</keyword>
<dbReference type="NCBIfam" id="NF002463">
    <property type="entry name" value="PRK01683.1"/>
    <property type="match status" value="1"/>
</dbReference>
<dbReference type="CDD" id="cd02440">
    <property type="entry name" value="AdoMet_MTases"/>
    <property type="match status" value="1"/>
</dbReference>
<protein>
    <recommendedName>
        <fullName evidence="5">Trans-aconitate 2-methyltransferase</fullName>
        <ecNumber evidence="5">2.1.1.144</ecNumber>
    </recommendedName>
</protein>
<evidence type="ECO:0000259" key="6">
    <source>
        <dbReference type="Pfam" id="PF13649"/>
    </source>
</evidence>